<name>A0A9N9PWT1_9HELO</name>
<dbReference type="AlphaFoldDB" id="A0A9N9PWT1"/>
<dbReference type="PANTHER" id="PTHR37534:SF15">
    <property type="entry name" value="ZN(II)2CYS6 TRANSCRIPTION FACTOR (EUROFUNG)"/>
    <property type="match status" value="1"/>
</dbReference>
<dbReference type="Proteomes" id="UP000696280">
    <property type="component" value="Unassembled WGS sequence"/>
</dbReference>
<organism evidence="5 6">
    <name type="scientific">Hymenoscyphus fraxineus</name>
    <dbReference type="NCBI Taxonomy" id="746836"/>
    <lineage>
        <taxon>Eukaryota</taxon>
        <taxon>Fungi</taxon>
        <taxon>Dikarya</taxon>
        <taxon>Ascomycota</taxon>
        <taxon>Pezizomycotina</taxon>
        <taxon>Leotiomycetes</taxon>
        <taxon>Helotiales</taxon>
        <taxon>Helotiaceae</taxon>
        <taxon>Hymenoscyphus</taxon>
    </lineage>
</organism>
<feature type="compositionally biased region" description="Low complexity" evidence="3">
    <location>
        <begin position="434"/>
        <end position="447"/>
    </location>
</feature>
<dbReference type="GO" id="GO:0000976">
    <property type="term" value="F:transcription cis-regulatory region binding"/>
    <property type="evidence" value="ECO:0007669"/>
    <property type="project" value="TreeGrafter"/>
</dbReference>
<dbReference type="EMBL" id="CAJVRL010000075">
    <property type="protein sequence ID" value="CAG8956932.1"/>
    <property type="molecule type" value="Genomic_DNA"/>
</dbReference>
<dbReference type="InterPro" id="IPR036864">
    <property type="entry name" value="Zn2-C6_fun-type_DNA-bd_sf"/>
</dbReference>
<dbReference type="InterPro" id="IPR001138">
    <property type="entry name" value="Zn2Cys6_DnaBD"/>
</dbReference>
<dbReference type="InterPro" id="IPR021858">
    <property type="entry name" value="Fun_TF"/>
</dbReference>
<evidence type="ECO:0000313" key="5">
    <source>
        <dbReference type="EMBL" id="CAG8956932.1"/>
    </source>
</evidence>
<dbReference type="PROSITE" id="PS50048">
    <property type="entry name" value="ZN2_CY6_FUNGAL_2"/>
    <property type="match status" value="1"/>
</dbReference>
<evidence type="ECO:0000256" key="1">
    <source>
        <dbReference type="ARBA" id="ARBA00004123"/>
    </source>
</evidence>
<accession>A0A9N9PWT1</accession>
<evidence type="ECO:0000256" key="2">
    <source>
        <dbReference type="ARBA" id="ARBA00023242"/>
    </source>
</evidence>
<dbReference type="Pfam" id="PF00172">
    <property type="entry name" value="Zn_clus"/>
    <property type="match status" value="1"/>
</dbReference>
<dbReference type="Pfam" id="PF11951">
    <property type="entry name" value="Fungal_trans_2"/>
    <property type="match status" value="1"/>
</dbReference>
<gene>
    <name evidence="5" type="ORF">HYFRA_00011981</name>
</gene>
<protein>
    <recommendedName>
        <fullName evidence="4">Zn(2)-C6 fungal-type domain-containing protein</fullName>
    </recommendedName>
</protein>
<keyword evidence="6" id="KW-1185">Reference proteome</keyword>
<sequence length="593" mass="66987">MPKMLLYARRAPPKESKKRSRAGCISCKEKKKKCNENRPCDRCTERGLKCEYEAVKPRKRRRSSCAGSVFSADNQSPIFCDERWPGRFESCEIPDVDNEVVQKWEVESEYQQLDSELPVYEWDVAWDNRTERKYNNCAEPQSPTQLPGSLVRSRSQYPDLAMIAPSPVASPLLEFNAPLYMEFSDKSNRRALVDHFCNVLSHLIVFKEDTGNPFRQLVLPLSHGCSPVMNAIFALSSAHLEYAGVENEEKSLTFHNMALQGLAQLIEQNDQIHREEVLAAIMILVYYEVLVQKGNSNIVNGHLKGAMTIMKSGPRICTPAGLFLERAFRFYDVIAALSFGTCPNYVTQPIPTAFPTEDGEDQSFNNSPLDSVDTLLGLSTDLWPIINQLSHLLSFKRSLEEAIAAGETTKARRLRRELESASQGIEDALTDWKPVVSPNPLSPSSDSNEQRNDLPDARIQSILNNAEAYRNSAFVYLYHTIHSQPRSDVLVQRHAHLSLIACANVVKNAEQCHDGPMSALLWPLFVAACVAMTEEDRELALDAFGGTERRQKMNNIMRAREVVEEVWRRNDLGENHVNWMDISKGKGYNIVFG</sequence>
<evidence type="ECO:0000313" key="6">
    <source>
        <dbReference type="Proteomes" id="UP000696280"/>
    </source>
</evidence>
<reference evidence="5" key="1">
    <citation type="submission" date="2021-07" db="EMBL/GenBank/DDBJ databases">
        <authorList>
            <person name="Durling M."/>
        </authorList>
    </citation>
    <scope>NUCLEOTIDE SEQUENCE</scope>
</reference>
<comment type="caution">
    <text evidence="5">The sequence shown here is derived from an EMBL/GenBank/DDBJ whole genome shotgun (WGS) entry which is preliminary data.</text>
</comment>
<keyword evidence="2" id="KW-0539">Nucleus</keyword>
<dbReference type="OrthoDB" id="25818at2759"/>
<feature type="region of interest" description="Disordered" evidence="3">
    <location>
        <begin position="433"/>
        <end position="452"/>
    </location>
</feature>
<feature type="domain" description="Zn(2)-C6 fungal-type" evidence="4">
    <location>
        <begin position="23"/>
        <end position="52"/>
    </location>
</feature>
<feature type="region of interest" description="Disordered" evidence="3">
    <location>
        <begin position="1"/>
        <end position="20"/>
    </location>
</feature>
<dbReference type="GO" id="GO:0005634">
    <property type="term" value="C:nucleus"/>
    <property type="evidence" value="ECO:0007669"/>
    <property type="project" value="UniProtKB-SubCell"/>
</dbReference>
<dbReference type="GO" id="GO:0008270">
    <property type="term" value="F:zinc ion binding"/>
    <property type="evidence" value="ECO:0007669"/>
    <property type="project" value="InterPro"/>
</dbReference>
<evidence type="ECO:0000256" key="3">
    <source>
        <dbReference type="SAM" id="MobiDB-lite"/>
    </source>
</evidence>
<dbReference type="SUPFAM" id="SSF57701">
    <property type="entry name" value="Zn2/Cys6 DNA-binding domain"/>
    <property type="match status" value="1"/>
</dbReference>
<dbReference type="SMART" id="SM00066">
    <property type="entry name" value="GAL4"/>
    <property type="match status" value="1"/>
</dbReference>
<proteinExistence type="predicted"/>
<dbReference type="GO" id="GO:0000981">
    <property type="term" value="F:DNA-binding transcription factor activity, RNA polymerase II-specific"/>
    <property type="evidence" value="ECO:0007669"/>
    <property type="project" value="InterPro"/>
</dbReference>
<evidence type="ECO:0000259" key="4">
    <source>
        <dbReference type="PROSITE" id="PS50048"/>
    </source>
</evidence>
<dbReference type="GO" id="GO:0045944">
    <property type="term" value="P:positive regulation of transcription by RNA polymerase II"/>
    <property type="evidence" value="ECO:0007669"/>
    <property type="project" value="TreeGrafter"/>
</dbReference>
<dbReference type="PROSITE" id="PS00463">
    <property type="entry name" value="ZN2_CY6_FUNGAL_1"/>
    <property type="match status" value="1"/>
</dbReference>
<comment type="subcellular location">
    <subcellularLocation>
        <location evidence="1">Nucleus</location>
    </subcellularLocation>
</comment>
<dbReference type="Gene3D" id="4.10.240.10">
    <property type="entry name" value="Zn(2)-C6 fungal-type DNA-binding domain"/>
    <property type="match status" value="1"/>
</dbReference>
<dbReference type="CDD" id="cd12148">
    <property type="entry name" value="fungal_TF_MHR"/>
    <property type="match status" value="1"/>
</dbReference>
<dbReference type="PANTHER" id="PTHR37534">
    <property type="entry name" value="TRANSCRIPTIONAL ACTIVATOR PROTEIN UGA3"/>
    <property type="match status" value="1"/>
</dbReference>